<accession>A0A9D2IIS7</accession>
<reference evidence="1" key="2">
    <citation type="submission" date="2021-04" db="EMBL/GenBank/DDBJ databases">
        <authorList>
            <person name="Gilroy R."/>
        </authorList>
    </citation>
    <scope>NUCLEOTIDE SEQUENCE</scope>
    <source>
        <strain evidence="1">CHK192-19661</strain>
    </source>
</reference>
<dbReference type="Proteomes" id="UP000824025">
    <property type="component" value="Unassembled WGS sequence"/>
</dbReference>
<evidence type="ECO:0000313" key="2">
    <source>
        <dbReference type="Proteomes" id="UP000824025"/>
    </source>
</evidence>
<sequence>MAKFIGTAEEIGRYLGDFLDGLVDGRVEELKRSYGNICVACGRRETALETVPAKGYGREQTLRSVLERGKYFCVDGEYLVGLNDLIDDYWDSLEPAEDNFFFLCPECRRKYERGELSDEKIILGRLEQCRRLLAAAGTGQKLSSGISKEVLYKREEESVQEYVRRLFFTLYREGLLTPELLGNLQNRRYCEENFGIRYPLLERDESKIRPAGHARYYVTFRLGGEYYLCKEWWKENSPEYTRLLRRWVDGLKI</sequence>
<comment type="caution">
    <text evidence="1">The sequence shown here is derived from an EMBL/GenBank/DDBJ whole genome shotgun (WGS) entry which is preliminary data.</text>
</comment>
<organism evidence="1 2">
    <name type="scientific">Candidatus Borkfalkia avicola</name>
    <dbReference type="NCBI Taxonomy" id="2838503"/>
    <lineage>
        <taxon>Bacteria</taxon>
        <taxon>Bacillati</taxon>
        <taxon>Bacillota</taxon>
        <taxon>Clostridia</taxon>
        <taxon>Christensenellales</taxon>
        <taxon>Christensenellaceae</taxon>
        <taxon>Candidatus Borkfalkia</taxon>
    </lineage>
</organism>
<reference evidence="1" key="1">
    <citation type="journal article" date="2021" name="PeerJ">
        <title>Extensive microbial diversity within the chicken gut microbiome revealed by metagenomics and culture.</title>
        <authorList>
            <person name="Gilroy R."/>
            <person name="Ravi A."/>
            <person name="Getino M."/>
            <person name="Pursley I."/>
            <person name="Horton D.L."/>
            <person name="Alikhan N.F."/>
            <person name="Baker D."/>
            <person name="Gharbi K."/>
            <person name="Hall N."/>
            <person name="Watson M."/>
            <person name="Adriaenssens E.M."/>
            <person name="Foster-Nyarko E."/>
            <person name="Jarju S."/>
            <person name="Secka A."/>
            <person name="Antonio M."/>
            <person name="Oren A."/>
            <person name="Chaudhuri R.R."/>
            <person name="La Ragione R."/>
            <person name="Hildebrand F."/>
            <person name="Pallen M.J."/>
        </authorList>
    </citation>
    <scope>NUCLEOTIDE SEQUENCE</scope>
    <source>
        <strain evidence="1">CHK192-19661</strain>
    </source>
</reference>
<proteinExistence type="predicted"/>
<dbReference type="AlphaFoldDB" id="A0A9D2IIS7"/>
<dbReference type="EMBL" id="DXCF01000032">
    <property type="protein sequence ID" value="HIZ10106.1"/>
    <property type="molecule type" value="Genomic_DNA"/>
</dbReference>
<evidence type="ECO:0000313" key="1">
    <source>
        <dbReference type="EMBL" id="HIZ10106.1"/>
    </source>
</evidence>
<protein>
    <submittedName>
        <fullName evidence="1">Uncharacterized protein</fullName>
    </submittedName>
</protein>
<gene>
    <name evidence="1" type="ORF">H9726_06430</name>
</gene>
<name>A0A9D2IIS7_9FIRM</name>